<organism evidence="2 3">
    <name type="scientific">Cohnella yongneupensis</name>
    <dbReference type="NCBI Taxonomy" id="425006"/>
    <lineage>
        <taxon>Bacteria</taxon>
        <taxon>Bacillati</taxon>
        <taxon>Bacillota</taxon>
        <taxon>Bacilli</taxon>
        <taxon>Bacillales</taxon>
        <taxon>Paenibacillaceae</taxon>
        <taxon>Cohnella</taxon>
    </lineage>
</organism>
<reference evidence="3" key="1">
    <citation type="journal article" date="2019" name="Int. J. Syst. Evol. Microbiol.">
        <title>The Global Catalogue of Microorganisms (GCM) 10K type strain sequencing project: providing services to taxonomists for standard genome sequencing and annotation.</title>
        <authorList>
            <consortium name="The Broad Institute Genomics Platform"/>
            <consortium name="The Broad Institute Genome Sequencing Center for Infectious Disease"/>
            <person name="Wu L."/>
            <person name="Ma J."/>
        </authorList>
    </citation>
    <scope>NUCLEOTIDE SEQUENCE [LARGE SCALE GENOMIC DNA]</scope>
    <source>
        <strain evidence="3">CGMCC 1.18578</strain>
    </source>
</reference>
<accession>A0ABW0QZ91</accession>
<proteinExistence type="predicted"/>
<name>A0ABW0QZ91_9BACL</name>
<dbReference type="RefSeq" id="WP_378112035.1">
    <property type="nucleotide sequence ID" value="NZ_JBHSNC010000036.1"/>
</dbReference>
<evidence type="ECO:0008006" key="4">
    <source>
        <dbReference type="Google" id="ProtNLM"/>
    </source>
</evidence>
<keyword evidence="1" id="KW-0812">Transmembrane</keyword>
<evidence type="ECO:0000256" key="1">
    <source>
        <dbReference type="SAM" id="Phobius"/>
    </source>
</evidence>
<keyword evidence="1" id="KW-1133">Transmembrane helix</keyword>
<feature type="transmembrane region" description="Helical" evidence="1">
    <location>
        <begin position="31"/>
        <end position="48"/>
    </location>
</feature>
<protein>
    <recommendedName>
        <fullName evidence="4">DUF5325 family protein</fullName>
    </recommendedName>
</protein>
<gene>
    <name evidence="2" type="ORF">ACFPQ4_11745</name>
</gene>
<comment type="caution">
    <text evidence="2">The sequence shown here is derived from an EMBL/GenBank/DDBJ whole genome shotgun (WGS) entry which is preliminary data.</text>
</comment>
<keyword evidence="3" id="KW-1185">Reference proteome</keyword>
<dbReference type="EMBL" id="JBHSNC010000036">
    <property type="protein sequence ID" value="MFC5530100.1"/>
    <property type="molecule type" value="Genomic_DNA"/>
</dbReference>
<evidence type="ECO:0000313" key="3">
    <source>
        <dbReference type="Proteomes" id="UP001596108"/>
    </source>
</evidence>
<keyword evidence="1" id="KW-0472">Membrane</keyword>
<sequence length="58" mass="6275">MSKSLSLFFACTSVALMLATAFTLSENGWLAALFGLLTFVTIGLGFTVKARKSRQNRS</sequence>
<dbReference type="Proteomes" id="UP001596108">
    <property type="component" value="Unassembled WGS sequence"/>
</dbReference>
<evidence type="ECO:0000313" key="2">
    <source>
        <dbReference type="EMBL" id="MFC5530100.1"/>
    </source>
</evidence>